<dbReference type="EMBL" id="CAKMRJ010004445">
    <property type="protein sequence ID" value="CAH1436155.1"/>
    <property type="molecule type" value="Genomic_DNA"/>
</dbReference>
<comment type="caution">
    <text evidence="1">The sequence shown here is derived from an EMBL/GenBank/DDBJ whole genome shotgun (WGS) entry which is preliminary data.</text>
</comment>
<dbReference type="AlphaFoldDB" id="A0AAU9NEC1"/>
<evidence type="ECO:0000313" key="2">
    <source>
        <dbReference type="Proteomes" id="UP001157418"/>
    </source>
</evidence>
<dbReference type="Proteomes" id="UP001157418">
    <property type="component" value="Unassembled WGS sequence"/>
</dbReference>
<organism evidence="1 2">
    <name type="scientific">Lactuca virosa</name>
    <dbReference type="NCBI Taxonomy" id="75947"/>
    <lineage>
        <taxon>Eukaryota</taxon>
        <taxon>Viridiplantae</taxon>
        <taxon>Streptophyta</taxon>
        <taxon>Embryophyta</taxon>
        <taxon>Tracheophyta</taxon>
        <taxon>Spermatophyta</taxon>
        <taxon>Magnoliopsida</taxon>
        <taxon>eudicotyledons</taxon>
        <taxon>Gunneridae</taxon>
        <taxon>Pentapetalae</taxon>
        <taxon>asterids</taxon>
        <taxon>campanulids</taxon>
        <taxon>Asterales</taxon>
        <taxon>Asteraceae</taxon>
        <taxon>Cichorioideae</taxon>
        <taxon>Cichorieae</taxon>
        <taxon>Lactucinae</taxon>
        <taxon>Lactuca</taxon>
    </lineage>
</organism>
<reference evidence="1 2" key="1">
    <citation type="submission" date="2022-01" db="EMBL/GenBank/DDBJ databases">
        <authorList>
            <person name="Xiong W."/>
            <person name="Schranz E."/>
        </authorList>
    </citation>
    <scope>NUCLEOTIDE SEQUENCE [LARGE SCALE GENOMIC DNA]</scope>
</reference>
<keyword evidence="2" id="KW-1185">Reference proteome</keyword>
<protein>
    <submittedName>
        <fullName evidence="1">Uncharacterized protein</fullName>
    </submittedName>
</protein>
<proteinExistence type="predicted"/>
<gene>
    <name evidence="1" type="ORF">LVIROSA_LOCUS22545</name>
</gene>
<sequence>MPCDDDDNDHRLGGVIPSSIFMRPFCNVKLLIPFCNVKLLIPNRAHDVVSRLTLDEKFLQLVHGASGIPRLGISAYERQ</sequence>
<evidence type="ECO:0000313" key="1">
    <source>
        <dbReference type="EMBL" id="CAH1436155.1"/>
    </source>
</evidence>
<name>A0AAU9NEC1_9ASTR</name>
<accession>A0AAU9NEC1</accession>